<evidence type="ECO:0000313" key="2">
    <source>
        <dbReference type="EMBL" id="KAH0779254.1"/>
    </source>
</evidence>
<reference evidence="2 3" key="1">
    <citation type="journal article" date="2021" name="bioRxiv">
        <title>Chromosome-scale and haplotype-resolved genome assembly of a tetraploid potato cultivar.</title>
        <authorList>
            <person name="Sun H."/>
            <person name="Jiao W.-B."/>
            <person name="Krause K."/>
            <person name="Campoy J.A."/>
            <person name="Goel M."/>
            <person name="Folz-Donahue K."/>
            <person name="Kukat C."/>
            <person name="Huettel B."/>
            <person name="Schneeberger K."/>
        </authorList>
    </citation>
    <scope>NUCLEOTIDE SEQUENCE [LARGE SCALE GENOMIC DNA]</scope>
    <source>
        <strain evidence="2">SolTubOtavaFocal</strain>
        <tissue evidence="2">Leaves</tissue>
    </source>
</reference>
<proteinExistence type="predicted"/>
<feature type="compositionally biased region" description="Basic and acidic residues" evidence="1">
    <location>
        <begin position="14"/>
        <end position="25"/>
    </location>
</feature>
<feature type="region of interest" description="Disordered" evidence="1">
    <location>
        <begin position="1"/>
        <end position="102"/>
    </location>
</feature>
<keyword evidence="3" id="KW-1185">Reference proteome</keyword>
<feature type="compositionally biased region" description="Basic and acidic residues" evidence="1">
    <location>
        <begin position="91"/>
        <end position="102"/>
    </location>
</feature>
<sequence length="102" mass="11515">MESSKGGEGQASDRQSEHVVKESSKEWNGGSEEISSNMGVNTPLTVDGGSMHEKEHQQDNIVIRSDEMMKKNYPEVQRKEAPNLIDESEEEIQHRKVSEEDD</sequence>
<gene>
    <name evidence="2" type="ORF">KY290_005681</name>
</gene>
<accession>A0ABQ7WEU7</accession>
<feature type="compositionally biased region" description="Polar residues" evidence="1">
    <location>
        <begin position="33"/>
        <end position="44"/>
    </location>
</feature>
<comment type="caution">
    <text evidence="2">The sequence shown here is derived from an EMBL/GenBank/DDBJ whole genome shotgun (WGS) entry which is preliminary data.</text>
</comment>
<protein>
    <submittedName>
        <fullName evidence="2">Uncharacterized protein</fullName>
    </submittedName>
</protein>
<dbReference type="EMBL" id="JAIVGD010000002">
    <property type="protein sequence ID" value="KAH0779254.1"/>
    <property type="molecule type" value="Genomic_DNA"/>
</dbReference>
<evidence type="ECO:0000313" key="3">
    <source>
        <dbReference type="Proteomes" id="UP000826656"/>
    </source>
</evidence>
<dbReference type="Proteomes" id="UP000826656">
    <property type="component" value="Unassembled WGS sequence"/>
</dbReference>
<evidence type="ECO:0000256" key="1">
    <source>
        <dbReference type="SAM" id="MobiDB-lite"/>
    </source>
</evidence>
<organism evidence="2 3">
    <name type="scientific">Solanum tuberosum</name>
    <name type="common">Potato</name>
    <dbReference type="NCBI Taxonomy" id="4113"/>
    <lineage>
        <taxon>Eukaryota</taxon>
        <taxon>Viridiplantae</taxon>
        <taxon>Streptophyta</taxon>
        <taxon>Embryophyta</taxon>
        <taxon>Tracheophyta</taxon>
        <taxon>Spermatophyta</taxon>
        <taxon>Magnoliopsida</taxon>
        <taxon>eudicotyledons</taxon>
        <taxon>Gunneridae</taxon>
        <taxon>Pentapetalae</taxon>
        <taxon>asterids</taxon>
        <taxon>lamiids</taxon>
        <taxon>Solanales</taxon>
        <taxon>Solanaceae</taxon>
        <taxon>Solanoideae</taxon>
        <taxon>Solaneae</taxon>
        <taxon>Solanum</taxon>
    </lineage>
</organism>
<name>A0ABQ7WEU7_SOLTU</name>
<feature type="compositionally biased region" description="Basic and acidic residues" evidence="1">
    <location>
        <begin position="50"/>
        <end position="81"/>
    </location>
</feature>